<name>A0A8T8I5M7_9PSEU</name>
<reference evidence="1" key="1">
    <citation type="submission" date="2021-04" db="EMBL/GenBank/DDBJ databases">
        <title>Saccharothrix algeriensis WGS.</title>
        <authorList>
            <person name="Stuskova K."/>
            <person name="Hakalova E."/>
            <person name="Tebbal A.B."/>
            <person name="Eichmeier A."/>
        </authorList>
    </citation>
    <scope>NUCLEOTIDE SEQUENCE</scope>
    <source>
        <strain evidence="1">NRRL B-24137</strain>
    </source>
</reference>
<evidence type="ECO:0000313" key="2">
    <source>
        <dbReference type="Proteomes" id="UP000671828"/>
    </source>
</evidence>
<organism evidence="1 2">
    <name type="scientific">Saccharothrix algeriensis</name>
    <dbReference type="NCBI Taxonomy" id="173560"/>
    <lineage>
        <taxon>Bacteria</taxon>
        <taxon>Bacillati</taxon>
        <taxon>Actinomycetota</taxon>
        <taxon>Actinomycetes</taxon>
        <taxon>Pseudonocardiales</taxon>
        <taxon>Pseudonocardiaceae</taxon>
        <taxon>Saccharothrix</taxon>
    </lineage>
</organism>
<gene>
    <name evidence="1" type="ORF">J7S33_03290</name>
</gene>
<evidence type="ECO:0000313" key="1">
    <source>
        <dbReference type="EMBL" id="QTR05941.1"/>
    </source>
</evidence>
<dbReference type="Proteomes" id="UP000671828">
    <property type="component" value="Chromosome"/>
</dbReference>
<proteinExistence type="predicted"/>
<protein>
    <submittedName>
        <fullName evidence="1">IS481 family transposase</fullName>
    </submittedName>
</protein>
<dbReference type="EMBL" id="CP072788">
    <property type="protein sequence ID" value="QTR05941.1"/>
    <property type="molecule type" value="Genomic_DNA"/>
</dbReference>
<sequence>MLHRDAPLSVEGRHRLVQRCRTRPISHVAVEMGISRQCALKWTAIAASARPVRSTVPVLRTGSPPRPRPQWWSG</sequence>
<accession>A0A8T8I5M7</accession>
<dbReference type="AlphaFoldDB" id="A0A8T8I5M7"/>
<feature type="non-terminal residue" evidence="1">
    <location>
        <position position="74"/>
    </location>
</feature>